<dbReference type="InterPro" id="IPR013120">
    <property type="entry name" value="FAR_NAD-bd"/>
</dbReference>
<evidence type="ECO:0000256" key="1">
    <source>
        <dbReference type="ARBA" id="ARBA00022450"/>
    </source>
</evidence>
<dbReference type="SMART" id="SM00825">
    <property type="entry name" value="PKS_KS"/>
    <property type="match status" value="1"/>
</dbReference>
<evidence type="ECO:0000256" key="3">
    <source>
        <dbReference type="ARBA" id="ARBA00022679"/>
    </source>
</evidence>
<dbReference type="GO" id="GO:0006633">
    <property type="term" value="P:fatty acid biosynthetic process"/>
    <property type="evidence" value="ECO:0007669"/>
    <property type="project" value="TreeGrafter"/>
</dbReference>
<feature type="compositionally biased region" description="Basic and acidic residues" evidence="5">
    <location>
        <begin position="75"/>
        <end position="91"/>
    </location>
</feature>
<dbReference type="InterPro" id="IPR014030">
    <property type="entry name" value="Ketoacyl_synth_N"/>
</dbReference>
<dbReference type="PANTHER" id="PTHR43775">
    <property type="entry name" value="FATTY ACID SYNTHASE"/>
    <property type="match status" value="1"/>
</dbReference>
<dbReference type="RefSeq" id="WP_124822743.1">
    <property type="nucleotide sequence ID" value="NZ_QDGB01000371.1"/>
</dbReference>
<evidence type="ECO:0000256" key="5">
    <source>
        <dbReference type="SAM" id="MobiDB-lite"/>
    </source>
</evidence>
<dbReference type="InterPro" id="IPR010080">
    <property type="entry name" value="Thioester_reductase-like_dom"/>
</dbReference>
<dbReference type="Gene3D" id="3.40.50.720">
    <property type="entry name" value="NAD(P)-binding Rossmann-like Domain"/>
    <property type="match status" value="2"/>
</dbReference>
<dbReference type="InterPro" id="IPR050091">
    <property type="entry name" value="PKS_NRPS_Biosynth_Enz"/>
</dbReference>
<dbReference type="CDD" id="cd08955">
    <property type="entry name" value="KR_2_FAS_SDR_x"/>
    <property type="match status" value="1"/>
</dbReference>
<dbReference type="InterPro" id="IPR009081">
    <property type="entry name" value="PP-bd_ACP"/>
</dbReference>
<dbReference type="InterPro" id="IPR057326">
    <property type="entry name" value="KR_dom"/>
</dbReference>
<dbReference type="InterPro" id="IPR020841">
    <property type="entry name" value="PKS_Beta-ketoAc_synthase_dom"/>
</dbReference>
<dbReference type="Gene3D" id="1.10.1200.10">
    <property type="entry name" value="ACP-like"/>
    <property type="match status" value="1"/>
</dbReference>
<organism evidence="8 9">
    <name type="scientific">Micromonospora ureilytica</name>
    <dbReference type="NCBI Taxonomy" id="709868"/>
    <lineage>
        <taxon>Bacteria</taxon>
        <taxon>Bacillati</taxon>
        <taxon>Actinomycetota</taxon>
        <taxon>Actinomycetes</taxon>
        <taxon>Micromonosporales</taxon>
        <taxon>Micromonosporaceae</taxon>
        <taxon>Micromonospora</taxon>
    </lineage>
</organism>
<dbReference type="Pfam" id="PF00698">
    <property type="entry name" value="Acyl_transf_1"/>
    <property type="match status" value="1"/>
</dbReference>
<sequence length="2241" mass="236298">MSTQTSRTPDSRRLMVEALRTIEDLRGRLASSRDGWLDEPIAIVGMACRFPGGAQSPEEFWTLLRNGVDTTSEFPPERADAQSYHHPDPEEPGKAYTIRGAFLDQVDRFEPEAFGISPREALGMDPQHRIALEICWEGLERAGYAPDRLDGSRTGVYFGLSTTDYVRGRQAVGDINDVDFYQLTGEPSFLAGRISYLLGLRGPSKVVDTSCSSSLVALHEACQALRLRECDLALAGGVNLLLSPYGFVMMSKFRGLSADGRCKTFDASADGYARGEGAGVVVLKRLSAAQADNDPIIAVIRGSAINHDGRSSGLTVPNPVAQQDVIGAAMAQAGVGPDGVDYVEAHGTGTSLGDPIELRSLEAVIGRHRRSDDPLLVGSVKTNIGHLEPAAGIAGLFKVVLAMSHGEIPPHLHLTQPNPNLDWSGLHVRVPVACTPWPERGHPRTGGVSSFGASGTNAHVVVAAPPAGDARTGSRLSHGLFLASARTEEALRELADRHARWLRGPQAPSLGDACYTTHVGRAVQAHGLAATAADTEELADVLSAYAQGRHPRGLTVAALPRRRERKVAWLFTGQGAQYPGMARGLLGNAAFRAAFEEAAALFDPELPRPVADVLWADGPTPLDDTRYTQPALFAVEYALAQMWLSWGMRPAAVAGHSVGELVAACVAGVLDLPAAATLVAARSRLMAELPPGGAMAAASCAEEVAVAAIDGYADTVAVAAVNGPADVTISGATAQVDAVLERLAADGVRTRRLAVSHAFHSPLIRPMLEPFRAVLAGLSFRPPRIPLASNVTGRLWGDDEVGPDYWLRHAAGAVRFREGVRALHGAGVRTFVELGPAPVLTTLAARSLAGEADCAFVPTLRRGGADLRDVLGAVGTVSLRGSRPDWQAFHEGEDVRAVPLPTTPWRGAHYWFREVGRAAAPVSAVAPDVGEETGAAVVTGEVPGVGRRLSGPVPAYEVTPEALPGEPGLGVLLDLAARAAADCLGGVWRCVEGLTAHAAVPTGDRGQLRLAVTAQDDGSAAWELTGATAAREALAAPWIRYASGLLRRRWPADRQYPDADATTAASMTEVPVPDGAGWHEVLEAARVAVTAAGGAEPPDPALGSTVAGCGALGGARVVGTTAGRGTVPPGGVRAVRVRAGSVRLVDDAVTGSVDLLDGSGVQIGYAQDVTVAPVPAVTPWEEPADLLYDQTWVPLTGPSPQPPADLAGRSYLLVADPAGQDAALTTRLTALLRQQGAVVTVAAPPVVGEGPDCRPDSDGVRDLVTAWSTGPGRPWLAVVMTGLDAPASAHCDAWSLEEYAGRADLMTLALLRELLDHPECADARLTVVTRAAMRVPTTPATDTDRAAGSSDAAAPVAGTLWGLGRVLALEHPDRWGGAIDLDPYRPTGEEHQLLAALTTGGLTTDGSPGGEDGYEDQQALRADRRYALRLVPAPLPPEALRRRPPVHGDATYLITGAFGGIGLTVAEWLARAGAGRLVLLARTPLPGRDGWADATGEAARRVSAVRRLEQLGTAVDVVAADVVDEAAMTAVFAALDAAPLPLRGVVHAAGVSEPEFAREATGAAYRRVWRPKVIGGWLLHRLTRGAELDFFVGFSSIAATWGSQHLASYAAGNAFLDALAGHRNAAGLPALSVAWGPWDLPSALFGDEVMAFLRATGLRPLPAEQSMRLLAALAAGDAPQRVVCAVDWSVFKPVMQARTERPMLRGITVDETAADDSGAAPRLAGLRAERDPRRVRATLGSYAVELATDVLGAGAGALDEESDVLASGMDSLMVMDAVRRCRRDLGLTVRAGDLLTLATPAQWADLFAGLLADRLGDPAADAIGEPADDQAGDDPAGDLASDPAWIAGDVTLAPDVRVIGAAPARVRDPRHVLLTGATGFVGGYLLHTLLESTTAHVSCLVRCADEAVGLRRVLDNMERYLPRPATAADRITVLPGDLAQPRLGLSADRYDELAEQLDGIYHCGARVHFGYSYQQLRPDNIAGTEEILRLAARGRPTAVHHVSTYGIWGLPAPGRDVVGEDDDIATAGRLVTGYVQTKWAAERLVELARARGVPVDIYRPGRVLGDSRTGASLTTHFTTRVMKGCVQLGMAPDIDIKVEMTPVDYVASALVHISRHGPALGGTYHLVSPHKLLFADVVRALRRHGFGVEVVPVEEWWQALKASYAVGTNELHPVMPVVEEFVVGGEEAVHYAVDNTEEQLRGTDVRCPPLDDDLLDTYLRWMVRTGYLPAPRAADKGARTT</sequence>
<keyword evidence="3" id="KW-0808">Transferase</keyword>
<dbReference type="NCBIfam" id="TIGR01746">
    <property type="entry name" value="Thioester-redct"/>
    <property type="match status" value="1"/>
</dbReference>
<dbReference type="InterPro" id="IPR020806">
    <property type="entry name" value="PKS_PP-bd"/>
</dbReference>
<dbReference type="GO" id="GO:0071770">
    <property type="term" value="P:DIM/DIP cell wall layer assembly"/>
    <property type="evidence" value="ECO:0007669"/>
    <property type="project" value="TreeGrafter"/>
</dbReference>
<feature type="domain" description="Ketosynthase family 3 (KS3)" evidence="7">
    <location>
        <begin position="38"/>
        <end position="464"/>
    </location>
</feature>
<keyword evidence="2" id="KW-0597">Phosphoprotein</keyword>
<proteinExistence type="predicted"/>
<evidence type="ECO:0000313" key="8">
    <source>
        <dbReference type="EMBL" id="RQX11411.1"/>
    </source>
</evidence>
<dbReference type="SMART" id="SM00822">
    <property type="entry name" value="PKS_KR"/>
    <property type="match status" value="1"/>
</dbReference>
<feature type="region of interest" description="Disordered" evidence="5">
    <location>
        <begin position="71"/>
        <end position="91"/>
    </location>
</feature>
<dbReference type="InterPro" id="IPR013968">
    <property type="entry name" value="PKS_KR"/>
</dbReference>
<dbReference type="InterPro" id="IPR014031">
    <property type="entry name" value="Ketoacyl_synth_C"/>
</dbReference>
<dbReference type="Gene3D" id="3.40.47.10">
    <property type="match status" value="1"/>
</dbReference>
<dbReference type="Pfam" id="PF16197">
    <property type="entry name" value="KAsynt_C_assoc"/>
    <property type="match status" value="1"/>
</dbReference>
<dbReference type="FunFam" id="3.40.47.10:FF:000019">
    <property type="entry name" value="Polyketide synthase type I"/>
    <property type="match status" value="1"/>
</dbReference>
<dbReference type="OrthoDB" id="9778690at2"/>
<evidence type="ECO:0000259" key="6">
    <source>
        <dbReference type="PROSITE" id="PS50075"/>
    </source>
</evidence>
<dbReference type="GO" id="GO:0004312">
    <property type="term" value="F:fatty acid synthase activity"/>
    <property type="evidence" value="ECO:0007669"/>
    <property type="project" value="TreeGrafter"/>
</dbReference>
<gene>
    <name evidence="8" type="ORF">DDE19_30710</name>
</gene>
<dbReference type="SUPFAM" id="SSF53901">
    <property type="entry name" value="Thiolase-like"/>
    <property type="match status" value="1"/>
</dbReference>
<dbReference type="GO" id="GO:0005886">
    <property type="term" value="C:plasma membrane"/>
    <property type="evidence" value="ECO:0007669"/>
    <property type="project" value="TreeGrafter"/>
</dbReference>
<dbReference type="InterPro" id="IPR036291">
    <property type="entry name" value="NAD(P)-bd_dom_sf"/>
</dbReference>
<dbReference type="Gene3D" id="3.40.366.10">
    <property type="entry name" value="Malonyl-Coenzyme A Acyl Carrier Protein, domain 2"/>
    <property type="match status" value="1"/>
</dbReference>
<accession>A0A3N9XEF5</accession>
<dbReference type="PROSITE" id="PS50075">
    <property type="entry name" value="CARRIER"/>
    <property type="match status" value="1"/>
</dbReference>
<protein>
    <submittedName>
        <fullName evidence="8">Polyketide synthase</fullName>
    </submittedName>
</protein>
<dbReference type="InterPro" id="IPR016036">
    <property type="entry name" value="Malonyl_transacylase_ACP-bd"/>
</dbReference>
<dbReference type="InterPro" id="IPR032821">
    <property type="entry name" value="PKS_assoc"/>
</dbReference>
<dbReference type="InterPro" id="IPR014043">
    <property type="entry name" value="Acyl_transferase_dom"/>
</dbReference>
<dbReference type="Gene3D" id="3.30.70.3290">
    <property type="match status" value="1"/>
</dbReference>
<dbReference type="SUPFAM" id="SSF55048">
    <property type="entry name" value="Probable ACP-binding domain of malonyl-CoA ACP transacylase"/>
    <property type="match status" value="1"/>
</dbReference>
<evidence type="ECO:0000256" key="4">
    <source>
        <dbReference type="ARBA" id="ARBA00023315"/>
    </source>
</evidence>
<comment type="caution">
    <text evidence="8">The sequence shown here is derived from an EMBL/GenBank/DDBJ whole genome shotgun (WGS) entry which is preliminary data.</text>
</comment>
<dbReference type="Pfam" id="PF00109">
    <property type="entry name" value="ketoacyl-synt"/>
    <property type="match status" value="1"/>
</dbReference>
<reference evidence="8 9" key="1">
    <citation type="submission" date="2018-04" db="EMBL/GenBank/DDBJ databases">
        <title>Micromonosporas from Atacama Desert.</title>
        <authorList>
            <person name="Carro L."/>
            <person name="Klenk H.-P."/>
            <person name="Goodfellow M."/>
        </authorList>
    </citation>
    <scope>NUCLEOTIDE SEQUENCE [LARGE SCALE GENOMIC DNA]</scope>
    <source>
        <strain evidence="8 9">LB19</strain>
    </source>
</reference>
<dbReference type="Pfam" id="PF02801">
    <property type="entry name" value="Ketoacyl-synt_C"/>
    <property type="match status" value="1"/>
</dbReference>
<dbReference type="InterPro" id="IPR036736">
    <property type="entry name" value="ACP-like_sf"/>
</dbReference>
<keyword evidence="1" id="KW-0596">Phosphopantetheine</keyword>
<evidence type="ECO:0000256" key="2">
    <source>
        <dbReference type="ARBA" id="ARBA00022553"/>
    </source>
</evidence>
<dbReference type="InterPro" id="IPR001227">
    <property type="entry name" value="Ac_transferase_dom_sf"/>
</dbReference>
<dbReference type="InterPro" id="IPR016039">
    <property type="entry name" value="Thiolase-like"/>
</dbReference>
<dbReference type="SUPFAM" id="SSF52151">
    <property type="entry name" value="FabD/lysophospholipase-like"/>
    <property type="match status" value="1"/>
</dbReference>
<dbReference type="SMART" id="SM00827">
    <property type="entry name" value="PKS_AT"/>
    <property type="match status" value="1"/>
</dbReference>
<dbReference type="GO" id="GO:0005737">
    <property type="term" value="C:cytoplasm"/>
    <property type="evidence" value="ECO:0007669"/>
    <property type="project" value="TreeGrafter"/>
</dbReference>
<name>A0A3N9XEF5_9ACTN</name>
<dbReference type="EMBL" id="QDGB01000371">
    <property type="protein sequence ID" value="RQX11411.1"/>
    <property type="molecule type" value="Genomic_DNA"/>
</dbReference>
<dbReference type="PROSITE" id="PS52004">
    <property type="entry name" value="KS3_2"/>
    <property type="match status" value="1"/>
</dbReference>
<evidence type="ECO:0000259" key="7">
    <source>
        <dbReference type="PROSITE" id="PS52004"/>
    </source>
</evidence>
<feature type="domain" description="Carrier" evidence="6">
    <location>
        <begin position="1734"/>
        <end position="1811"/>
    </location>
</feature>
<dbReference type="GO" id="GO:0031177">
    <property type="term" value="F:phosphopantetheine binding"/>
    <property type="evidence" value="ECO:0007669"/>
    <property type="project" value="InterPro"/>
</dbReference>
<dbReference type="CDD" id="cd00833">
    <property type="entry name" value="PKS"/>
    <property type="match status" value="1"/>
</dbReference>
<dbReference type="Pfam" id="PF08659">
    <property type="entry name" value="KR"/>
    <property type="match status" value="1"/>
</dbReference>
<dbReference type="SMART" id="SM00823">
    <property type="entry name" value="PKS_PP"/>
    <property type="match status" value="1"/>
</dbReference>
<keyword evidence="4" id="KW-0012">Acyltransferase</keyword>
<dbReference type="Pfam" id="PF00550">
    <property type="entry name" value="PP-binding"/>
    <property type="match status" value="1"/>
</dbReference>
<dbReference type="CDD" id="cd05235">
    <property type="entry name" value="SDR_e1"/>
    <property type="match status" value="1"/>
</dbReference>
<evidence type="ECO:0000313" key="9">
    <source>
        <dbReference type="Proteomes" id="UP000278981"/>
    </source>
</evidence>
<dbReference type="SUPFAM" id="SSF51735">
    <property type="entry name" value="NAD(P)-binding Rossmann-fold domains"/>
    <property type="match status" value="3"/>
</dbReference>
<dbReference type="PANTHER" id="PTHR43775:SF51">
    <property type="entry name" value="INACTIVE PHENOLPHTHIOCEROL SYNTHESIS POLYKETIDE SYNTHASE TYPE I PKS1-RELATED"/>
    <property type="match status" value="1"/>
</dbReference>
<dbReference type="Proteomes" id="UP000278981">
    <property type="component" value="Unassembled WGS sequence"/>
</dbReference>
<dbReference type="SUPFAM" id="SSF47336">
    <property type="entry name" value="ACP-like"/>
    <property type="match status" value="1"/>
</dbReference>
<dbReference type="InterPro" id="IPR016035">
    <property type="entry name" value="Acyl_Trfase/lysoPLipase"/>
</dbReference>
<dbReference type="Pfam" id="PF07993">
    <property type="entry name" value="NAD_binding_4"/>
    <property type="match status" value="1"/>
</dbReference>